<reference evidence="6" key="1">
    <citation type="journal article" date="2019" name="Int. J. Syst. Evol. Microbiol.">
        <title>The Global Catalogue of Microorganisms (GCM) 10K type strain sequencing project: providing services to taxonomists for standard genome sequencing and annotation.</title>
        <authorList>
            <consortium name="The Broad Institute Genomics Platform"/>
            <consortium name="The Broad Institute Genome Sequencing Center for Infectious Disease"/>
            <person name="Wu L."/>
            <person name="Ma J."/>
        </authorList>
    </citation>
    <scope>NUCLEOTIDE SEQUENCE [LARGE SCALE GENOMIC DNA]</scope>
    <source>
        <strain evidence="6">2902at01</strain>
    </source>
</reference>
<dbReference type="PANTHER" id="PTHR43420:SF3">
    <property type="entry name" value="N-ACETYLTRANSFERASE DOMAIN-CONTAINING PROTEIN"/>
    <property type="match status" value="1"/>
</dbReference>
<comment type="caution">
    <text evidence="5">The sequence shown here is derived from an EMBL/GenBank/DDBJ whole genome shotgun (WGS) entry which is preliminary data.</text>
</comment>
<dbReference type="SUPFAM" id="SSF55729">
    <property type="entry name" value="Acyl-CoA N-acyltransferases (Nat)"/>
    <property type="match status" value="1"/>
</dbReference>
<evidence type="ECO:0000256" key="1">
    <source>
        <dbReference type="ARBA" id="ARBA00022679"/>
    </source>
</evidence>
<dbReference type="InterPro" id="IPR013653">
    <property type="entry name" value="GCN5-like_dom"/>
</dbReference>
<dbReference type="InterPro" id="IPR000182">
    <property type="entry name" value="GNAT_dom"/>
</dbReference>
<accession>A0ABV8KRS8</accession>
<organism evidence="5 6">
    <name type="scientific">Micromonospora zhanjiangensis</name>
    <dbReference type="NCBI Taxonomy" id="1522057"/>
    <lineage>
        <taxon>Bacteria</taxon>
        <taxon>Bacillati</taxon>
        <taxon>Actinomycetota</taxon>
        <taxon>Actinomycetes</taxon>
        <taxon>Micromonosporales</taxon>
        <taxon>Micromonosporaceae</taxon>
        <taxon>Micromonospora</taxon>
    </lineage>
</organism>
<evidence type="ECO:0000259" key="4">
    <source>
        <dbReference type="PROSITE" id="PS51186"/>
    </source>
</evidence>
<keyword evidence="2" id="KW-0012">Acyltransferase</keyword>
<dbReference type="PROSITE" id="PS51186">
    <property type="entry name" value="GNAT"/>
    <property type="match status" value="1"/>
</dbReference>
<proteinExistence type="predicted"/>
<dbReference type="Pfam" id="PF08445">
    <property type="entry name" value="FR47"/>
    <property type="match status" value="1"/>
</dbReference>
<protein>
    <submittedName>
        <fullName evidence="5">GNAT family N-acetyltransferase</fullName>
    </submittedName>
</protein>
<feature type="region of interest" description="Disordered" evidence="3">
    <location>
        <begin position="1"/>
        <end position="25"/>
    </location>
</feature>
<dbReference type="RefSeq" id="WP_377549150.1">
    <property type="nucleotide sequence ID" value="NZ_JBHSBN010000017.1"/>
</dbReference>
<keyword evidence="1" id="KW-0808">Transferase</keyword>
<sequence length="239" mass="25217">MHGFSAEPPADEVLDNPARTALSGPHHHFAETAGRASRYQPDVAPFAAVADPDRPAWADLAALLGPGGTAVLIGTPPPPPGWTTVGRIDGVQMVDVAMDAGADPEAVPLTAADVPEMLDLVERTKPGPFRPRTVELGGYLGIRRGGALVAMAGERLRPPGWAEISAVCTAPEARGQGLAGRLVRAVAAGIRARGERPCLHAAADNTNALRLYEALGFKLRRRTDFRLVRFDEPPPPPEC</sequence>
<evidence type="ECO:0000313" key="6">
    <source>
        <dbReference type="Proteomes" id="UP001595868"/>
    </source>
</evidence>
<dbReference type="Proteomes" id="UP001595868">
    <property type="component" value="Unassembled WGS sequence"/>
</dbReference>
<dbReference type="EMBL" id="JBHSBN010000017">
    <property type="protein sequence ID" value="MFC4108622.1"/>
    <property type="molecule type" value="Genomic_DNA"/>
</dbReference>
<gene>
    <name evidence="5" type="ORF">ACFOX0_22145</name>
</gene>
<keyword evidence="6" id="KW-1185">Reference proteome</keyword>
<evidence type="ECO:0000256" key="2">
    <source>
        <dbReference type="ARBA" id="ARBA00023315"/>
    </source>
</evidence>
<dbReference type="CDD" id="cd04301">
    <property type="entry name" value="NAT_SF"/>
    <property type="match status" value="1"/>
</dbReference>
<dbReference type="InterPro" id="IPR050680">
    <property type="entry name" value="YpeA/RimI_acetyltransf"/>
</dbReference>
<dbReference type="InterPro" id="IPR016181">
    <property type="entry name" value="Acyl_CoA_acyltransferase"/>
</dbReference>
<dbReference type="PANTHER" id="PTHR43420">
    <property type="entry name" value="ACETYLTRANSFERASE"/>
    <property type="match status" value="1"/>
</dbReference>
<evidence type="ECO:0000313" key="5">
    <source>
        <dbReference type="EMBL" id="MFC4108622.1"/>
    </source>
</evidence>
<evidence type="ECO:0000256" key="3">
    <source>
        <dbReference type="SAM" id="MobiDB-lite"/>
    </source>
</evidence>
<feature type="domain" description="N-acetyltransferase" evidence="4">
    <location>
        <begin position="104"/>
        <end position="232"/>
    </location>
</feature>
<name>A0ABV8KRS8_9ACTN</name>
<dbReference type="Gene3D" id="3.40.630.30">
    <property type="match status" value="1"/>
</dbReference>